<dbReference type="InterPro" id="IPR055348">
    <property type="entry name" value="DctQ"/>
</dbReference>
<keyword evidence="5 9" id="KW-0812">Transmembrane</keyword>
<comment type="subcellular location">
    <subcellularLocation>
        <location evidence="1">Cell inner membrane</location>
        <topology evidence="1">Multi-pass membrane protein</topology>
    </subcellularLocation>
</comment>
<evidence type="ECO:0000256" key="1">
    <source>
        <dbReference type="ARBA" id="ARBA00004429"/>
    </source>
</evidence>
<feature type="domain" description="Tripartite ATP-independent periplasmic transporters DctQ component" evidence="10">
    <location>
        <begin position="24"/>
        <end position="152"/>
    </location>
</feature>
<protein>
    <submittedName>
        <fullName evidence="11">TRAP-type C4-dicarboxylate transport system permease small subunit</fullName>
    </submittedName>
</protein>
<dbReference type="PANTHER" id="PTHR35011:SF2">
    <property type="entry name" value="2,3-DIKETO-L-GULONATE TRAP TRANSPORTER SMALL PERMEASE PROTEIN YIAM"/>
    <property type="match status" value="1"/>
</dbReference>
<feature type="transmembrane region" description="Helical" evidence="9">
    <location>
        <begin position="86"/>
        <end position="108"/>
    </location>
</feature>
<keyword evidence="2" id="KW-0813">Transport</keyword>
<evidence type="ECO:0000313" key="12">
    <source>
        <dbReference type="Proteomes" id="UP001266099"/>
    </source>
</evidence>
<keyword evidence="3" id="KW-1003">Cell membrane</keyword>
<accession>A0ABU1T3R6</accession>
<keyword evidence="4" id="KW-0997">Cell inner membrane</keyword>
<evidence type="ECO:0000256" key="8">
    <source>
        <dbReference type="ARBA" id="ARBA00038436"/>
    </source>
</evidence>
<evidence type="ECO:0000256" key="4">
    <source>
        <dbReference type="ARBA" id="ARBA00022519"/>
    </source>
</evidence>
<dbReference type="RefSeq" id="WP_309957187.1">
    <property type="nucleotide sequence ID" value="NZ_JAVDUJ010000001.1"/>
</dbReference>
<evidence type="ECO:0000256" key="9">
    <source>
        <dbReference type="SAM" id="Phobius"/>
    </source>
</evidence>
<keyword evidence="12" id="KW-1185">Reference proteome</keyword>
<evidence type="ECO:0000256" key="6">
    <source>
        <dbReference type="ARBA" id="ARBA00022989"/>
    </source>
</evidence>
<dbReference type="PANTHER" id="PTHR35011">
    <property type="entry name" value="2,3-DIKETO-L-GULONATE TRAP TRANSPORTER SMALL PERMEASE PROTEIN YIAM"/>
    <property type="match status" value="1"/>
</dbReference>
<evidence type="ECO:0000259" key="10">
    <source>
        <dbReference type="Pfam" id="PF04290"/>
    </source>
</evidence>
<evidence type="ECO:0000256" key="7">
    <source>
        <dbReference type="ARBA" id="ARBA00023136"/>
    </source>
</evidence>
<keyword evidence="7 9" id="KW-0472">Membrane</keyword>
<evidence type="ECO:0000256" key="5">
    <source>
        <dbReference type="ARBA" id="ARBA00022692"/>
    </source>
</evidence>
<dbReference type="Proteomes" id="UP001266099">
    <property type="component" value="Unassembled WGS sequence"/>
</dbReference>
<sequence>MQKIFQATDRVLGFLCIILFSLLVFTTTWQVFSRLILNSPVTWSEELAKILFVWLSFLGLAYVYGERGHMAVEFLARKFSAKLERALALWTHLIAFVLAIVVFIWGGLNAAINAWSQNLTALPVTIGSAYLVIPISGVAIALYAIYHLIEIATGKETNYPIPDAAENIANDVAIATEKTGAIAPASTQDVQKGSVR</sequence>
<keyword evidence="6 9" id="KW-1133">Transmembrane helix</keyword>
<organism evidence="11 12">
    <name type="scientific">Arcanobacterium hippocoleae</name>
    <dbReference type="NCBI Taxonomy" id="149017"/>
    <lineage>
        <taxon>Bacteria</taxon>
        <taxon>Bacillati</taxon>
        <taxon>Actinomycetota</taxon>
        <taxon>Actinomycetes</taxon>
        <taxon>Actinomycetales</taxon>
        <taxon>Actinomycetaceae</taxon>
        <taxon>Arcanobacterium</taxon>
    </lineage>
</organism>
<reference evidence="11 12" key="1">
    <citation type="submission" date="2023-07" db="EMBL/GenBank/DDBJ databases">
        <title>Sequencing the genomes of 1000 actinobacteria strains.</title>
        <authorList>
            <person name="Klenk H.-P."/>
        </authorList>
    </citation>
    <scope>NUCLEOTIDE SEQUENCE [LARGE SCALE GENOMIC DNA]</scope>
    <source>
        <strain evidence="11 12">DSM 15539</strain>
    </source>
</reference>
<evidence type="ECO:0000256" key="3">
    <source>
        <dbReference type="ARBA" id="ARBA00022475"/>
    </source>
</evidence>
<gene>
    <name evidence="11" type="ORF">J2S36_001572</name>
</gene>
<dbReference type="InterPro" id="IPR007387">
    <property type="entry name" value="TRAP_DctQ"/>
</dbReference>
<dbReference type="Pfam" id="PF04290">
    <property type="entry name" value="DctQ"/>
    <property type="match status" value="1"/>
</dbReference>
<comment type="similarity">
    <text evidence="8">Belongs to the TRAP transporter small permease family.</text>
</comment>
<evidence type="ECO:0000313" key="11">
    <source>
        <dbReference type="EMBL" id="MDR6940029.1"/>
    </source>
</evidence>
<feature type="transmembrane region" description="Helical" evidence="9">
    <location>
        <begin position="12"/>
        <end position="32"/>
    </location>
</feature>
<feature type="transmembrane region" description="Helical" evidence="9">
    <location>
        <begin position="128"/>
        <end position="149"/>
    </location>
</feature>
<proteinExistence type="inferred from homology"/>
<evidence type="ECO:0000256" key="2">
    <source>
        <dbReference type="ARBA" id="ARBA00022448"/>
    </source>
</evidence>
<comment type="caution">
    <text evidence="11">The sequence shown here is derived from an EMBL/GenBank/DDBJ whole genome shotgun (WGS) entry which is preliminary data.</text>
</comment>
<dbReference type="EMBL" id="JAVDUJ010000001">
    <property type="protein sequence ID" value="MDR6940029.1"/>
    <property type="molecule type" value="Genomic_DNA"/>
</dbReference>
<name>A0ABU1T3R6_9ACTO</name>
<feature type="transmembrane region" description="Helical" evidence="9">
    <location>
        <begin position="47"/>
        <end position="65"/>
    </location>
</feature>